<protein>
    <submittedName>
        <fullName evidence="4">Uncharacterized protein</fullName>
    </submittedName>
</protein>
<evidence type="ECO:0000256" key="3">
    <source>
        <dbReference type="ARBA" id="ARBA00022679"/>
    </source>
</evidence>
<reference evidence="4 5" key="1">
    <citation type="journal article" date="2024" name="Nat. Commun.">
        <title>Phylogenomics reveals the evolutionary origins of lichenization in chlorophyte algae.</title>
        <authorList>
            <person name="Puginier C."/>
            <person name="Libourel C."/>
            <person name="Otte J."/>
            <person name="Skaloud P."/>
            <person name="Haon M."/>
            <person name="Grisel S."/>
            <person name="Petersen M."/>
            <person name="Berrin J.G."/>
            <person name="Delaux P.M."/>
            <person name="Dal Grande F."/>
            <person name="Keller J."/>
        </authorList>
    </citation>
    <scope>NUCLEOTIDE SEQUENCE [LARGE SCALE GENOMIC DNA]</scope>
    <source>
        <strain evidence="4 5">SAG 2043</strain>
    </source>
</reference>
<keyword evidence="3" id="KW-0808">Transferase</keyword>
<dbReference type="CDD" id="cd03784">
    <property type="entry name" value="GT1_Gtf-like"/>
    <property type="match status" value="2"/>
</dbReference>
<dbReference type="AlphaFoldDB" id="A0AAW1P954"/>
<dbReference type="GO" id="GO:0008194">
    <property type="term" value="F:UDP-glycosyltransferase activity"/>
    <property type="evidence" value="ECO:0007669"/>
    <property type="project" value="InterPro"/>
</dbReference>
<evidence type="ECO:0000313" key="4">
    <source>
        <dbReference type="EMBL" id="KAK9804913.1"/>
    </source>
</evidence>
<dbReference type="FunFam" id="3.40.50.2000:FF:000021">
    <property type="entry name" value="UDP-glucuronosyltransferase"/>
    <property type="match status" value="1"/>
</dbReference>
<dbReference type="PANTHER" id="PTHR48043">
    <property type="entry name" value="EG:EG0003.4 PROTEIN-RELATED"/>
    <property type="match status" value="1"/>
</dbReference>
<comment type="caution">
    <text evidence="4">The sequence shown here is derived from an EMBL/GenBank/DDBJ whole genome shotgun (WGS) entry which is preliminary data.</text>
</comment>
<keyword evidence="5" id="KW-1185">Reference proteome</keyword>
<keyword evidence="2" id="KW-0328">Glycosyltransferase</keyword>
<sequence length="910" mass="98485">MLIASSEDSPILQHLGLSSHPNISVATYQAPFPADVFREVARQSRLKPGLQSAIDCIAVVQRYTDTALKDPGLLQKVEAFKADLLVGDVAVSTSFALADKLGIPKGVLFVAGLMPPIDSDYYGLGANSLAHVPQFNTLFSSTMTFWQRVHNVITAAFTVLLSRLAVGPSLSKSWTDYDIAPHDMYISLRNLALVIATDDFAVTSARPVSPHVKVVGPLTAVPAKPMPAELEEYLQSAGDAGVVYASFGTTAIPEPHELEAICAALSALAPMKAIWKLSKTDQDMLRTHGIRPKINVKVMEWVPQNDLLGHPAMKAFLTQGGTNSLLEAMYHGVPIAGLPLCCEQGDNIAEAQHRGAAIAVCVHDRANLAANLESALRTLVTDPSYKQAAAVVSQRMQAHRRRPAEIAADWEEHVAWTHGSTYLRSAMNSAALVQAFQADLLINDVGTPTGFALADKLGIPKAILVVVGLILPLDSDWYGLGANNLARVPQLNTLFSPAMAFWERVQNVVACAAHILTSRAVIAPSHSKSWTEHGIAPYKMHASLRNLSLVIVTDDFALTSARPVSPHVKVVGPLTAVPAKPLPVELEEYMQSAGEDGVVYASFGTTAIPEPYELEALSTALSALAPAKAIWKLSKADQKILHQHEIQPGANVKVLEWLPQQDLLAHSKLKAFLTQGGCNSVLEAMYHGTPIVGLAMCCEQGDNIAKAQYLGAAIAVRLHDRKNLAANLERALRKVAGDPAFKIAAGVISQRMQAHRRRPAELAADWVEHVAWTHGSTYLRSAMNPLPWYQEYLLNVLALLHLCRSEIVTPWVKFLLSLMSDELLRRVKAKPMNEHPLAAFPVVSRVMVLQCTDLAKADVVSASVEAAMAEVFIRAGGIPFLVFEVARVQVHQSCVSPKESRLGVMHRSGT</sequence>
<dbReference type="Pfam" id="PF00201">
    <property type="entry name" value="UDPGT"/>
    <property type="match status" value="2"/>
</dbReference>
<dbReference type="PROSITE" id="PS00375">
    <property type="entry name" value="UDPGT"/>
    <property type="match status" value="2"/>
</dbReference>
<dbReference type="InterPro" id="IPR035595">
    <property type="entry name" value="UDP_glycos_trans_CS"/>
</dbReference>
<dbReference type="Proteomes" id="UP001489004">
    <property type="component" value="Unassembled WGS sequence"/>
</dbReference>
<dbReference type="Gene3D" id="3.40.50.2000">
    <property type="entry name" value="Glycogen Phosphorylase B"/>
    <property type="match status" value="2"/>
</dbReference>
<gene>
    <name evidence="4" type="ORF">WJX72_011715</name>
</gene>
<name>A0AAW1P954_9CHLO</name>
<dbReference type="InterPro" id="IPR050271">
    <property type="entry name" value="UDP-glycosyltransferase"/>
</dbReference>
<dbReference type="SUPFAM" id="SSF53756">
    <property type="entry name" value="UDP-Glycosyltransferase/glycogen phosphorylase"/>
    <property type="match status" value="2"/>
</dbReference>
<dbReference type="InterPro" id="IPR002213">
    <property type="entry name" value="UDP_glucos_trans"/>
</dbReference>
<evidence type="ECO:0000256" key="2">
    <source>
        <dbReference type="ARBA" id="ARBA00022676"/>
    </source>
</evidence>
<comment type="similarity">
    <text evidence="1">Belongs to the UDP-glycosyltransferase family.</text>
</comment>
<dbReference type="EMBL" id="JALJOR010000017">
    <property type="protein sequence ID" value="KAK9804913.1"/>
    <property type="molecule type" value="Genomic_DNA"/>
</dbReference>
<evidence type="ECO:0000256" key="1">
    <source>
        <dbReference type="ARBA" id="ARBA00009995"/>
    </source>
</evidence>
<evidence type="ECO:0000313" key="5">
    <source>
        <dbReference type="Proteomes" id="UP001489004"/>
    </source>
</evidence>
<organism evidence="4 5">
    <name type="scientific">[Myrmecia] bisecta</name>
    <dbReference type="NCBI Taxonomy" id="41462"/>
    <lineage>
        <taxon>Eukaryota</taxon>
        <taxon>Viridiplantae</taxon>
        <taxon>Chlorophyta</taxon>
        <taxon>core chlorophytes</taxon>
        <taxon>Trebouxiophyceae</taxon>
        <taxon>Trebouxiales</taxon>
        <taxon>Trebouxiaceae</taxon>
        <taxon>Myrmecia</taxon>
    </lineage>
</organism>
<proteinExistence type="inferred from homology"/>
<accession>A0AAW1P954</accession>
<dbReference type="PANTHER" id="PTHR48043:SF145">
    <property type="entry name" value="FI06409P-RELATED"/>
    <property type="match status" value="1"/>
</dbReference>